<accession>A0ABR8URU1</accession>
<sequence>MGQLAASVEVVRHEAFTPALTDELRSLFDAEYLSDFGEWDPKQPYGYASHDIHLVARAAGDIVGHAGWARRTIMVGSRTVEVAGTGGVLFAAEA</sequence>
<protein>
    <recommendedName>
        <fullName evidence="3">GNAT family N-acetyltransferase</fullName>
    </recommendedName>
</protein>
<dbReference type="EMBL" id="JACSQD010000003">
    <property type="protein sequence ID" value="MBD7995261.1"/>
    <property type="molecule type" value="Genomic_DNA"/>
</dbReference>
<evidence type="ECO:0000313" key="1">
    <source>
        <dbReference type="EMBL" id="MBD7995261.1"/>
    </source>
</evidence>
<comment type="caution">
    <text evidence="1">The sequence shown here is derived from an EMBL/GenBank/DDBJ whole genome shotgun (WGS) entry which is preliminary data.</text>
</comment>
<evidence type="ECO:0008006" key="3">
    <source>
        <dbReference type="Google" id="ProtNLM"/>
    </source>
</evidence>
<keyword evidence="2" id="KW-1185">Reference proteome</keyword>
<name>A0ABR8URU1_9MICC</name>
<dbReference type="Proteomes" id="UP000609874">
    <property type="component" value="Unassembled WGS sequence"/>
</dbReference>
<evidence type="ECO:0000313" key="2">
    <source>
        <dbReference type="Proteomes" id="UP000609874"/>
    </source>
</evidence>
<dbReference type="Gene3D" id="3.40.630.30">
    <property type="match status" value="1"/>
</dbReference>
<reference evidence="1 2" key="1">
    <citation type="submission" date="2020-08" db="EMBL/GenBank/DDBJ databases">
        <title>A Genomic Blueprint of the Chicken Gut Microbiome.</title>
        <authorList>
            <person name="Gilroy R."/>
            <person name="Ravi A."/>
            <person name="Getino M."/>
            <person name="Pursley I."/>
            <person name="Horton D.L."/>
            <person name="Alikhan N.-F."/>
            <person name="Baker D."/>
            <person name="Gharbi K."/>
            <person name="Hall N."/>
            <person name="Watson M."/>
            <person name="Adriaenssens E.M."/>
            <person name="Foster-Nyarko E."/>
            <person name="Jarju S."/>
            <person name="Secka A."/>
            <person name="Antonio M."/>
            <person name="Oren A."/>
            <person name="Chaudhuri R."/>
            <person name="La Ragione R.M."/>
            <person name="Hildebrand F."/>
            <person name="Pallen M.J."/>
        </authorList>
    </citation>
    <scope>NUCLEOTIDE SEQUENCE [LARGE SCALE GENOMIC DNA]</scope>
    <source>
        <strain evidence="1 2">Sa2CUA1</strain>
    </source>
</reference>
<proteinExistence type="predicted"/>
<dbReference type="RefSeq" id="WP_191807589.1">
    <property type="nucleotide sequence ID" value="NZ_JACSQD010000003.1"/>
</dbReference>
<dbReference type="SUPFAM" id="SSF55729">
    <property type="entry name" value="Acyl-CoA N-acyltransferases (Nat)"/>
    <property type="match status" value="1"/>
</dbReference>
<dbReference type="InterPro" id="IPR016181">
    <property type="entry name" value="Acyl_CoA_acyltransferase"/>
</dbReference>
<organism evidence="1 2">
    <name type="scientific">Arthrobacter gallicola</name>
    <dbReference type="NCBI Taxonomy" id="2762225"/>
    <lineage>
        <taxon>Bacteria</taxon>
        <taxon>Bacillati</taxon>
        <taxon>Actinomycetota</taxon>
        <taxon>Actinomycetes</taxon>
        <taxon>Micrococcales</taxon>
        <taxon>Micrococcaceae</taxon>
        <taxon>Arthrobacter</taxon>
    </lineage>
</organism>
<gene>
    <name evidence="1" type="ORF">H9639_08130</name>
</gene>